<gene>
    <name evidence="1" type="ORF">CWS20_17295</name>
</gene>
<comment type="caution">
    <text evidence="1">The sequence shown here is derived from an EMBL/GenBank/DDBJ whole genome shotgun (WGS) entry which is preliminary data.</text>
</comment>
<evidence type="ECO:0000313" key="1">
    <source>
        <dbReference type="EMBL" id="PKG27845.1"/>
    </source>
</evidence>
<dbReference type="SUPFAM" id="SSF52540">
    <property type="entry name" value="P-loop containing nucleoside triphosphate hydrolases"/>
    <property type="match status" value="1"/>
</dbReference>
<dbReference type="RefSeq" id="WP_066190584.1">
    <property type="nucleotide sequence ID" value="NZ_JARMMB010000032.1"/>
</dbReference>
<organism evidence="1 2">
    <name type="scientific">Cytobacillus horneckiae</name>
    <dbReference type="NCBI Taxonomy" id="549687"/>
    <lineage>
        <taxon>Bacteria</taxon>
        <taxon>Bacillati</taxon>
        <taxon>Bacillota</taxon>
        <taxon>Bacilli</taxon>
        <taxon>Bacillales</taxon>
        <taxon>Bacillaceae</taxon>
        <taxon>Cytobacillus</taxon>
    </lineage>
</organism>
<sequence>MTEITVIDAVMGSGKTQWAIQHMNKTNAVENFIYITPFLSEVERIKKSVVERKFVEPTIYNGTSKLEDLKRLIANNRDIVSTHALFSRADEEVVELLEQSGYTLILDEVMDVVESVSIKTTDINRLKVNGDIVINEETMRVDWTGDSEDAGRYRDIRELAQAGNLYLFRGSFMVWAFPPGVFKAFPKAIVLTYLFKCQMQRYYFDMFGFKYDYRSVEKVGDVYELCVHDVTKEKREELYSLIEVYDGKMNEVGRGKYALSQAKLKKYDDSTLRQIKNNTANFFRRYANNAKKDDVYISTLKEVEPLIAPRGFKKSFIPHNTRATNEYADRRAVAYLMNRFMNKDKAAFFQDNHISVNEDLYALSELVQWLWRSRIRNGQSIHAYIPAERMRGLLNAWAKYEI</sequence>
<dbReference type="EMBL" id="PISD01000036">
    <property type="protein sequence ID" value="PKG27845.1"/>
    <property type="molecule type" value="Genomic_DNA"/>
</dbReference>
<evidence type="ECO:0000313" key="2">
    <source>
        <dbReference type="Proteomes" id="UP000233343"/>
    </source>
</evidence>
<dbReference type="AlphaFoldDB" id="A0A2N0ZEB7"/>
<evidence type="ECO:0008006" key="3">
    <source>
        <dbReference type="Google" id="ProtNLM"/>
    </source>
</evidence>
<name>A0A2N0ZEB7_9BACI</name>
<protein>
    <recommendedName>
        <fullName evidence="3">Helicase/UvrB N-terminal domain-containing protein</fullName>
    </recommendedName>
</protein>
<accession>A0A2N0ZEB7</accession>
<proteinExistence type="predicted"/>
<dbReference type="InterPro" id="IPR027417">
    <property type="entry name" value="P-loop_NTPase"/>
</dbReference>
<keyword evidence="2" id="KW-1185">Reference proteome</keyword>
<reference evidence="1 2" key="1">
    <citation type="journal article" date="2010" name="Int. J. Syst. Evol. Microbiol.">
        <title>Bacillus horneckiae sp. nov., isolated from a spacecraft-assembly clean room.</title>
        <authorList>
            <person name="Vaishampayan P."/>
            <person name="Probst A."/>
            <person name="Krishnamurthi S."/>
            <person name="Ghosh S."/>
            <person name="Osman S."/>
            <person name="McDowall A."/>
            <person name="Ruckmani A."/>
            <person name="Mayilraj S."/>
            <person name="Venkateswaran K."/>
        </authorList>
    </citation>
    <scope>NUCLEOTIDE SEQUENCE [LARGE SCALE GENOMIC DNA]</scope>
    <source>
        <strain evidence="2">1PO1SC</strain>
    </source>
</reference>
<dbReference type="Proteomes" id="UP000233343">
    <property type="component" value="Unassembled WGS sequence"/>
</dbReference>